<dbReference type="Gene3D" id="3.40.50.200">
    <property type="entry name" value="Peptidase S8/S53 domain"/>
    <property type="match status" value="1"/>
</dbReference>
<gene>
    <name evidence="2" type="ORF">CkaCkLH20_01633</name>
</gene>
<reference evidence="2" key="1">
    <citation type="submission" date="2020-03" db="EMBL/GenBank/DDBJ databases">
        <authorList>
            <person name="He L."/>
        </authorList>
    </citation>
    <scope>NUCLEOTIDE SEQUENCE</scope>
    <source>
        <strain evidence="2">CkLH20</strain>
    </source>
</reference>
<organism evidence="2 3">
    <name type="scientific">Colletotrichum karsti</name>
    <dbReference type="NCBI Taxonomy" id="1095194"/>
    <lineage>
        <taxon>Eukaryota</taxon>
        <taxon>Fungi</taxon>
        <taxon>Dikarya</taxon>
        <taxon>Ascomycota</taxon>
        <taxon>Pezizomycotina</taxon>
        <taxon>Sordariomycetes</taxon>
        <taxon>Hypocreomycetidae</taxon>
        <taxon>Glomerellales</taxon>
        <taxon>Glomerellaceae</taxon>
        <taxon>Colletotrichum</taxon>
        <taxon>Colletotrichum boninense species complex</taxon>
    </lineage>
</organism>
<dbReference type="CDD" id="cd00306">
    <property type="entry name" value="Peptidases_S8_S53"/>
    <property type="match status" value="1"/>
</dbReference>
<name>A0A9P6LPN2_9PEZI</name>
<sequence>MEVYSDSELWEEKDTFGPFKELIGVCLKADPFNQYLNNPQQVRDALARQVAEGTCAETLSSLANGVSGATNPAPSSDKWFDQLQKLSSVTRLPPKRRDASYHPAKIAVLDTGLHPSFSAAGYEDFVDRANETSQDGSGHGTSAFQLLQRVYSDAQIFVGRVWRTNRASDNTASLMAKVTYTLTKCLAMLTDLSQAIRHAITKWAVDIIVMPSGFQAEHEDMLRAIEEANAAHILIFAAASNHGNLIDIAFPARLYRAGKLFCMFSTDVNARSLPAFNPSPLPGANSFAILGENITLGNSAPLSGTSFSAVIAAALAGRIIDFSRHPDTRDLIRRPGHLKRVEGMASVFGKMARTDNSYRCIAPWRLLPQMEDEDLLDPVNRSQRRCTDDEDEKNKDENEFDEFDDDEDSDDDEEDQDDGCDNNGDGDEDDNEDNTDEDGEEENDDEDGSGDSDNSMG</sequence>
<dbReference type="GO" id="GO:0006508">
    <property type="term" value="P:proteolysis"/>
    <property type="evidence" value="ECO:0007669"/>
    <property type="project" value="UniProtKB-KW"/>
</dbReference>
<evidence type="ECO:0000313" key="2">
    <source>
        <dbReference type="EMBL" id="KAF9880591.1"/>
    </source>
</evidence>
<feature type="region of interest" description="Disordered" evidence="1">
    <location>
        <begin position="378"/>
        <end position="457"/>
    </location>
</feature>
<dbReference type="EMBL" id="JAATWM020000004">
    <property type="protein sequence ID" value="KAF9880591.1"/>
    <property type="molecule type" value="Genomic_DNA"/>
</dbReference>
<dbReference type="SUPFAM" id="SSF52743">
    <property type="entry name" value="Subtilisin-like"/>
    <property type="match status" value="1"/>
</dbReference>
<dbReference type="GO" id="GO:0004252">
    <property type="term" value="F:serine-type endopeptidase activity"/>
    <property type="evidence" value="ECO:0007669"/>
    <property type="project" value="InterPro"/>
</dbReference>
<dbReference type="RefSeq" id="XP_038750052.1">
    <property type="nucleotide sequence ID" value="XM_038884352.1"/>
</dbReference>
<dbReference type="InterPro" id="IPR036852">
    <property type="entry name" value="Peptidase_S8/S53_dom_sf"/>
</dbReference>
<dbReference type="AlphaFoldDB" id="A0A9P6LPN2"/>
<keyword evidence="2" id="KW-0645">Protease</keyword>
<dbReference type="OrthoDB" id="3565018at2759"/>
<evidence type="ECO:0000256" key="1">
    <source>
        <dbReference type="SAM" id="MobiDB-lite"/>
    </source>
</evidence>
<reference evidence="2" key="2">
    <citation type="submission" date="2020-11" db="EMBL/GenBank/DDBJ databases">
        <title>Whole genome sequencing of Colletotrichum sp.</title>
        <authorList>
            <person name="Li H."/>
        </authorList>
    </citation>
    <scope>NUCLEOTIDE SEQUENCE</scope>
    <source>
        <strain evidence="2">CkLH20</strain>
    </source>
</reference>
<dbReference type="Proteomes" id="UP000781932">
    <property type="component" value="Unassembled WGS sequence"/>
</dbReference>
<keyword evidence="3" id="KW-1185">Reference proteome</keyword>
<accession>A0A9P6LPN2</accession>
<protein>
    <submittedName>
        <fullName evidence="2">Extracellular alkaline serine protease protein</fullName>
    </submittedName>
</protein>
<proteinExistence type="predicted"/>
<keyword evidence="2" id="KW-0378">Hydrolase</keyword>
<dbReference type="GeneID" id="62157426"/>
<comment type="caution">
    <text evidence="2">The sequence shown here is derived from an EMBL/GenBank/DDBJ whole genome shotgun (WGS) entry which is preliminary data.</text>
</comment>
<feature type="compositionally biased region" description="Acidic residues" evidence="1">
    <location>
        <begin position="398"/>
        <end position="450"/>
    </location>
</feature>
<evidence type="ECO:0000313" key="3">
    <source>
        <dbReference type="Proteomes" id="UP000781932"/>
    </source>
</evidence>